<dbReference type="OrthoDB" id="424368at2"/>
<dbReference type="Pfam" id="PF13673">
    <property type="entry name" value="Acetyltransf_10"/>
    <property type="match status" value="1"/>
</dbReference>
<accession>A0A429ZXC9</accession>
<dbReference type="InterPro" id="IPR016181">
    <property type="entry name" value="Acyl_CoA_acyltransferase"/>
</dbReference>
<dbReference type="SUPFAM" id="SSF55729">
    <property type="entry name" value="Acyl-CoA N-acyltransferases (Nat)"/>
    <property type="match status" value="1"/>
</dbReference>
<reference evidence="2 3" key="1">
    <citation type="submission" date="2017-05" db="EMBL/GenBank/DDBJ databases">
        <title>Vagococcus spp. assemblies.</title>
        <authorList>
            <person name="Gulvik C.A."/>
        </authorList>
    </citation>
    <scope>NUCLEOTIDE SEQUENCE [LARGE SCALE GENOMIC DNA]</scope>
    <source>
        <strain evidence="2 3">SS1995</strain>
    </source>
</reference>
<dbReference type="PROSITE" id="PS51186">
    <property type="entry name" value="GNAT"/>
    <property type="match status" value="1"/>
</dbReference>
<organism evidence="2 3">
    <name type="scientific">Vagococcus vulneris</name>
    <dbReference type="NCBI Taxonomy" id="1977869"/>
    <lineage>
        <taxon>Bacteria</taxon>
        <taxon>Bacillati</taxon>
        <taxon>Bacillota</taxon>
        <taxon>Bacilli</taxon>
        <taxon>Lactobacillales</taxon>
        <taxon>Enterococcaceae</taxon>
        <taxon>Vagococcus</taxon>
    </lineage>
</organism>
<protein>
    <recommendedName>
        <fullName evidence="1">N-acetyltransferase domain-containing protein</fullName>
    </recommendedName>
</protein>
<proteinExistence type="predicted"/>
<dbReference type="Proteomes" id="UP000287857">
    <property type="component" value="Unassembled WGS sequence"/>
</dbReference>
<name>A0A429ZXC9_9ENTE</name>
<evidence type="ECO:0000259" key="1">
    <source>
        <dbReference type="PROSITE" id="PS51186"/>
    </source>
</evidence>
<dbReference type="EMBL" id="NGJS01000009">
    <property type="protein sequence ID" value="RST98528.1"/>
    <property type="molecule type" value="Genomic_DNA"/>
</dbReference>
<dbReference type="InterPro" id="IPR000182">
    <property type="entry name" value="GNAT_dom"/>
</dbReference>
<evidence type="ECO:0000313" key="2">
    <source>
        <dbReference type="EMBL" id="RST98528.1"/>
    </source>
</evidence>
<dbReference type="GO" id="GO:0016747">
    <property type="term" value="F:acyltransferase activity, transferring groups other than amino-acyl groups"/>
    <property type="evidence" value="ECO:0007669"/>
    <property type="project" value="InterPro"/>
</dbReference>
<comment type="caution">
    <text evidence="2">The sequence shown here is derived from an EMBL/GenBank/DDBJ whole genome shotgun (WGS) entry which is preliminary data.</text>
</comment>
<dbReference type="PANTHER" id="PTHR43451">
    <property type="entry name" value="ACETYLTRANSFERASE (GNAT) FAMILY PROTEIN"/>
    <property type="match status" value="1"/>
</dbReference>
<dbReference type="AlphaFoldDB" id="A0A429ZXC9"/>
<sequence length="148" mass="17331">MIIQNYEDKYLNEIIIMIKECIMNINIKDYSEKQVLAWSNIDLNDFKNSIPENAQIVLTETNKIIGYGDMTNTGYLDRLFVNKDWQNKGIAKLILKELELKCSSTTFSTYSSITAKPFFKSQGYNVIKENQAFLRGETFLNYFMEKYN</sequence>
<feature type="domain" description="N-acetyltransferase" evidence="1">
    <location>
        <begin position="1"/>
        <end position="148"/>
    </location>
</feature>
<dbReference type="PANTHER" id="PTHR43451:SF1">
    <property type="entry name" value="ACETYLTRANSFERASE"/>
    <property type="match status" value="1"/>
</dbReference>
<dbReference type="RefSeq" id="WP_125984061.1">
    <property type="nucleotide sequence ID" value="NZ_NGJS01000009.1"/>
</dbReference>
<keyword evidence="3" id="KW-1185">Reference proteome</keyword>
<evidence type="ECO:0000313" key="3">
    <source>
        <dbReference type="Proteomes" id="UP000287857"/>
    </source>
</evidence>
<dbReference type="InterPro" id="IPR052564">
    <property type="entry name" value="N-acetyltrans/Recomb-assoc"/>
</dbReference>
<dbReference type="Gene3D" id="3.40.630.30">
    <property type="match status" value="1"/>
</dbReference>
<dbReference type="CDD" id="cd04301">
    <property type="entry name" value="NAT_SF"/>
    <property type="match status" value="1"/>
</dbReference>
<gene>
    <name evidence="2" type="ORF">CBF37_07065</name>
</gene>